<proteinExistence type="predicted"/>
<protein>
    <submittedName>
        <fullName evidence="4">2-methoxy-6-polyprenyl-1,4-benzoquinol methylase, mitochondrial</fullName>
    </submittedName>
</protein>
<dbReference type="PANTHER" id="PTHR43591">
    <property type="entry name" value="METHYLTRANSFERASE"/>
    <property type="match status" value="1"/>
</dbReference>
<name>A0A6G0WY36_APHCR</name>
<dbReference type="GO" id="GO:0008425">
    <property type="term" value="F:2-methoxy-6-polyprenyl-1,4-benzoquinol methyltransferase activity"/>
    <property type="evidence" value="ECO:0007669"/>
    <property type="project" value="TreeGrafter"/>
</dbReference>
<dbReference type="PANTHER" id="PTHR43591:SF24">
    <property type="entry name" value="2-METHOXY-6-POLYPRENYL-1,4-BENZOQUINOL METHYLASE, MITOCHONDRIAL"/>
    <property type="match status" value="1"/>
</dbReference>
<dbReference type="SUPFAM" id="SSF53335">
    <property type="entry name" value="S-adenosyl-L-methionine-dependent methyltransferases"/>
    <property type="match status" value="1"/>
</dbReference>
<dbReference type="InterPro" id="IPR004033">
    <property type="entry name" value="UbiE/COQ5_MeTrFase"/>
</dbReference>
<dbReference type="Gene3D" id="3.40.50.150">
    <property type="entry name" value="Vaccinia Virus protein VP39"/>
    <property type="match status" value="1"/>
</dbReference>
<comment type="caution">
    <text evidence="4">The sequence shown here is derived from an EMBL/GenBank/DDBJ whole genome shotgun (WGS) entry which is preliminary data.</text>
</comment>
<evidence type="ECO:0000313" key="5">
    <source>
        <dbReference type="Proteomes" id="UP000478052"/>
    </source>
</evidence>
<keyword evidence="3" id="KW-0949">S-adenosyl-L-methionine</keyword>
<gene>
    <name evidence="4" type="ORF">FWK35_00021695</name>
</gene>
<organism evidence="4 5">
    <name type="scientific">Aphis craccivora</name>
    <name type="common">Cowpea aphid</name>
    <dbReference type="NCBI Taxonomy" id="307492"/>
    <lineage>
        <taxon>Eukaryota</taxon>
        <taxon>Metazoa</taxon>
        <taxon>Ecdysozoa</taxon>
        <taxon>Arthropoda</taxon>
        <taxon>Hexapoda</taxon>
        <taxon>Insecta</taxon>
        <taxon>Pterygota</taxon>
        <taxon>Neoptera</taxon>
        <taxon>Paraneoptera</taxon>
        <taxon>Hemiptera</taxon>
        <taxon>Sternorrhyncha</taxon>
        <taxon>Aphidomorpha</taxon>
        <taxon>Aphidoidea</taxon>
        <taxon>Aphididae</taxon>
        <taxon>Aphidini</taxon>
        <taxon>Aphis</taxon>
        <taxon>Aphis</taxon>
    </lineage>
</organism>
<dbReference type="CDD" id="cd02440">
    <property type="entry name" value="AdoMet_MTases"/>
    <property type="match status" value="1"/>
</dbReference>
<dbReference type="PROSITE" id="PS51608">
    <property type="entry name" value="SAM_MT_UBIE"/>
    <property type="match status" value="1"/>
</dbReference>
<dbReference type="OrthoDB" id="6329284at2759"/>
<evidence type="ECO:0000256" key="3">
    <source>
        <dbReference type="ARBA" id="ARBA00022691"/>
    </source>
</evidence>
<evidence type="ECO:0000256" key="1">
    <source>
        <dbReference type="ARBA" id="ARBA00022603"/>
    </source>
</evidence>
<dbReference type="GO" id="GO:0032259">
    <property type="term" value="P:methylation"/>
    <property type="evidence" value="ECO:0007669"/>
    <property type="project" value="UniProtKB-KW"/>
</dbReference>
<dbReference type="Proteomes" id="UP000478052">
    <property type="component" value="Unassembled WGS sequence"/>
</dbReference>
<reference evidence="4 5" key="1">
    <citation type="submission" date="2019-08" db="EMBL/GenBank/DDBJ databases">
        <title>Whole genome of Aphis craccivora.</title>
        <authorList>
            <person name="Voronova N.V."/>
            <person name="Shulinski R.S."/>
            <person name="Bandarenka Y.V."/>
            <person name="Zhorov D.G."/>
            <person name="Warner D."/>
        </authorList>
    </citation>
    <scope>NUCLEOTIDE SEQUENCE [LARGE SCALE GENOMIC DNA]</scope>
    <source>
        <strain evidence="4">180601</strain>
        <tissue evidence="4">Whole Body</tissue>
    </source>
</reference>
<keyword evidence="5" id="KW-1185">Reference proteome</keyword>
<dbReference type="AlphaFoldDB" id="A0A6G0WY36"/>
<sequence>MEGDGHVTIADINSSMLEEGKKRALNLKLNQDSVSWVECDAENLPMESDSYSAYTIAFGIHNVTHIDKALDEVYRVLEPGGRFLCLEFSQVNPAALRW</sequence>
<keyword evidence="2" id="KW-0808">Transferase</keyword>
<dbReference type="InterPro" id="IPR029063">
    <property type="entry name" value="SAM-dependent_MTases_sf"/>
</dbReference>
<accession>A0A6G0WY36</accession>
<dbReference type="EMBL" id="VUJU01008318">
    <property type="protein sequence ID" value="KAF0732492.1"/>
    <property type="molecule type" value="Genomic_DNA"/>
</dbReference>
<evidence type="ECO:0000313" key="4">
    <source>
        <dbReference type="EMBL" id="KAF0732492.1"/>
    </source>
</evidence>
<evidence type="ECO:0000256" key="2">
    <source>
        <dbReference type="ARBA" id="ARBA00022679"/>
    </source>
</evidence>
<dbReference type="Pfam" id="PF01209">
    <property type="entry name" value="Ubie_methyltran"/>
    <property type="match status" value="1"/>
</dbReference>
<keyword evidence="1 4" id="KW-0489">Methyltransferase</keyword>